<sequence>MARTQPTKFVFQPVQLVRPAELVAFRISEAIRAGDVRVGERLPSEQNLSEQLGVGRPTLREAIKLLVQAGVLNVLPGSSGGIFVISQSVPPELCGLPLPEMPMDDIAGVLEARRLIEPHVSRMAAAYGTPADLQAMRDAVALSAEAGAPYRRRRIGREGLELMTIASTRFNIAVARATQNSVIVQVMEILLRRMEPVRMHALSELDDVTVSTRTLANSLAAIESGDPELIDKATYERIGLLEAAWERATGRRLRRRPRLVADTLPLAVPSSAPSRGSLTPPAPKQKSRARG</sequence>
<evidence type="ECO:0000256" key="1">
    <source>
        <dbReference type="ARBA" id="ARBA00023015"/>
    </source>
</evidence>
<dbReference type="GO" id="GO:0003677">
    <property type="term" value="F:DNA binding"/>
    <property type="evidence" value="ECO:0007669"/>
    <property type="project" value="UniProtKB-KW"/>
</dbReference>
<dbReference type="SMART" id="SM00895">
    <property type="entry name" value="FCD"/>
    <property type="match status" value="1"/>
</dbReference>
<dbReference type="SMART" id="SM00345">
    <property type="entry name" value="HTH_GNTR"/>
    <property type="match status" value="1"/>
</dbReference>
<feature type="region of interest" description="Disordered" evidence="4">
    <location>
        <begin position="264"/>
        <end position="291"/>
    </location>
</feature>
<dbReference type="InterPro" id="IPR036388">
    <property type="entry name" value="WH-like_DNA-bd_sf"/>
</dbReference>
<protein>
    <submittedName>
        <fullName evidence="6">GntR family transcriptional regulator</fullName>
    </submittedName>
</protein>
<evidence type="ECO:0000256" key="2">
    <source>
        <dbReference type="ARBA" id="ARBA00023125"/>
    </source>
</evidence>
<dbReference type="GO" id="GO:0003700">
    <property type="term" value="F:DNA-binding transcription factor activity"/>
    <property type="evidence" value="ECO:0007669"/>
    <property type="project" value="InterPro"/>
</dbReference>
<dbReference type="CDD" id="cd07377">
    <property type="entry name" value="WHTH_GntR"/>
    <property type="match status" value="1"/>
</dbReference>
<accession>A0AAE3NBS8</accession>
<dbReference type="Pfam" id="PF00392">
    <property type="entry name" value="GntR"/>
    <property type="match status" value="1"/>
</dbReference>
<gene>
    <name evidence="6" type="ORF">PGB34_19150</name>
</gene>
<name>A0AAE3NBS8_9BURK</name>
<proteinExistence type="predicted"/>
<dbReference type="EMBL" id="JAQIPB010000010">
    <property type="protein sequence ID" value="MDA7418493.1"/>
    <property type="molecule type" value="Genomic_DNA"/>
</dbReference>
<dbReference type="RefSeq" id="WP_271429709.1">
    <property type="nucleotide sequence ID" value="NZ_JAQIPB010000010.1"/>
</dbReference>
<evidence type="ECO:0000259" key="5">
    <source>
        <dbReference type="PROSITE" id="PS50949"/>
    </source>
</evidence>
<dbReference type="PRINTS" id="PR00035">
    <property type="entry name" value="HTHGNTR"/>
</dbReference>
<keyword evidence="1" id="KW-0805">Transcription regulation</keyword>
<dbReference type="Proteomes" id="UP001212602">
    <property type="component" value="Unassembled WGS sequence"/>
</dbReference>
<feature type="domain" description="HTH gntR-type" evidence="5">
    <location>
        <begin position="17"/>
        <end position="87"/>
    </location>
</feature>
<evidence type="ECO:0000313" key="7">
    <source>
        <dbReference type="Proteomes" id="UP001212602"/>
    </source>
</evidence>
<dbReference type="AlphaFoldDB" id="A0AAE3NBS8"/>
<keyword evidence="2" id="KW-0238">DNA-binding</keyword>
<dbReference type="InterPro" id="IPR008920">
    <property type="entry name" value="TF_FadR/GntR_C"/>
</dbReference>
<comment type="caution">
    <text evidence="6">The sequence shown here is derived from an EMBL/GenBank/DDBJ whole genome shotgun (WGS) entry which is preliminary data.</text>
</comment>
<dbReference type="SUPFAM" id="SSF46785">
    <property type="entry name" value="Winged helix' DNA-binding domain"/>
    <property type="match status" value="1"/>
</dbReference>
<dbReference type="PANTHER" id="PTHR43537:SF5">
    <property type="entry name" value="UXU OPERON TRANSCRIPTIONAL REGULATOR"/>
    <property type="match status" value="1"/>
</dbReference>
<evidence type="ECO:0000256" key="4">
    <source>
        <dbReference type="SAM" id="MobiDB-lite"/>
    </source>
</evidence>
<dbReference type="Gene3D" id="1.20.120.530">
    <property type="entry name" value="GntR ligand-binding domain-like"/>
    <property type="match status" value="1"/>
</dbReference>
<dbReference type="PROSITE" id="PS50949">
    <property type="entry name" value="HTH_GNTR"/>
    <property type="match status" value="1"/>
</dbReference>
<dbReference type="Pfam" id="PF07729">
    <property type="entry name" value="FCD"/>
    <property type="match status" value="1"/>
</dbReference>
<dbReference type="Gene3D" id="1.10.10.10">
    <property type="entry name" value="Winged helix-like DNA-binding domain superfamily/Winged helix DNA-binding domain"/>
    <property type="match status" value="1"/>
</dbReference>
<dbReference type="PANTHER" id="PTHR43537">
    <property type="entry name" value="TRANSCRIPTIONAL REGULATOR, GNTR FAMILY"/>
    <property type="match status" value="1"/>
</dbReference>
<keyword evidence="7" id="KW-1185">Reference proteome</keyword>
<dbReference type="InterPro" id="IPR011711">
    <property type="entry name" value="GntR_C"/>
</dbReference>
<dbReference type="SUPFAM" id="SSF48008">
    <property type="entry name" value="GntR ligand-binding domain-like"/>
    <property type="match status" value="1"/>
</dbReference>
<evidence type="ECO:0000313" key="6">
    <source>
        <dbReference type="EMBL" id="MDA7418493.1"/>
    </source>
</evidence>
<keyword evidence="3" id="KW-0804">Transcription</keyword>
<reference evidence="6" key="1">
    <citation type="submission" date="2023-01" db="EMBL/GenBank/DDBJ databases">
        <title>Xenophilus mangrovi sp. nov., isolated from soil of Mangrove nature reserve.</title>
        <authorList>
            <person name="Xu S."/>
            <person name="Liu Z."/>
            <person name="Xu Y."/>
        </authorList>
    </citation>
    <scope>NUCLEOTIDE SEQUENCE</scope>
    <source>
        <strain evidence="6">YW8</strain>
    </source>
</reference>
<dbReference type="InterPro" id="IPR036390">
    <property type="entry name" value="WH_DNA-bd_sf"/>
</dbReference>
<organism evidence="6 7">
    <name type="scientific">Xenophilus arseniciresistens</name>
    <dbReference type="NCBI Taxonomy" id="1283306"/>
    <lineage>
        <taxon>Bacteria</taxon>
        <taxon>Pseudomonadati</taxon>
        <taxon>Pseudomonadota</taxon>
        <taxon>Betaproteobacteria</taxon>
        <taxon>Burkholderiales</taxon>
        <taxon>Comamonadaceae</taxon>
        <taxon>Xenophilus</taxon>
    </lineage>
</organism>
<evidence type="ECO:0000256" key="3">
    <source>
        <dbReference type="ARBA" id="ARBA00023163"/>
    </source>
</evidence>
<dbReference type="InterPro" id="IPR000524">
    <property type="entry name" value="Tscrpt_reg_HTH_GntR"/>
</dbReference>